<proteinExistence type="predicted"/>
<accession>C6M351</accession>
<keyword evidence="1" id="KW-0732">Signal</keyword>
<dbReference type="EMBL" id="ACKO02000004">
    <property type="protein sequence ID" value="EET45315.1"/>
    <property type="molecule type" value="Genomic_DNA"/>
</dbReference>
<evidence type="ECO:0000256" key="1">
    <source>
        <dbReference type="SAM" id="SignalP"/>
    </source>
</evidence>
<protein>
    <recommendedName>
        <fullName evidence="4">Tat pathway signal sequence domain protein</fullName>
    </recommendedName>
</protein>
<dbReference type="Proteomes" id="UP000005365">
    <property type="component" value="Unassembled WGS sequence"/>
</dbReference>
<evidence type="ECO:0000313" key="3">
    <source>
        <dbReference type="Proteomes" id="UP000005365"/>
    </source>
</evidence>
<comment type="caution">
    <text evidence="2">The sequence shown here is derived from an EMBL/GenBank/DDBJ whole genome shotgun (WGS) entry which is preliminary data.</text>
</comment>
<keyword evidence="3" id="KW-1185">Reference proteome</keyword>
<organism evidence="2 3">
    <name type="scientific">Neisseria sicca ATCC 29256</name>
    <dbReference type="NCBI Taxonomy" id="547045"/>
    <lineage>
        <taxon>Bacteria</taxon>
        <taxon>Pseudomonadati</taxon>
        <taxon>Pseudomonadota</taxon>
        <taxon>Betaproteobacteria</taxon>
        <taxon>Neisseriales</taxon>
        <taxon>Neisseriaceae</taxon>
        <taxon>Neisseria</taxon>
    </lineage>
</organism>
<feature type="signal peptide" evidence="1">
    <location>
        <begin position="1"/>
        <end position="36"/>
    </location>
</feature>
<dbReference type="AlphaFoldDB" id="C6M351"/>
<evidence type="ECO:0008006" key="4">
    <source>
        <dbReference type="Google" id="ProtNLM"/>
    </source>
</evidence>
<reference evidence="2" key="1">
    <citation type="submission" date="2009-07" db="EMBL/GenBank/DDBJ databases">
        <authorList>
            <person name="Weinstock G."/>
            <person name="Sodergren E."/>
            <person name="Clifton S."/>
            <person name="Fulton L."/>
            <person name="Fulton B."/>
            <person name="Courtney L."/>
            <person name="Fronick C."/>
            <person name="Harrison M."/>
            <person name="Strong C."/>
            <person name="Farmer C."/>
            <person name="Delahaunty K."/>
            <person name="Markovic C."/>
            <person name="Hall O."/>
            <person name="Minx P."/>
            <person name="Tomlinson C."/>
            <person name="Mitreva M."/>
            <person name="Nelson J."/>
            <person name="Hou S."/>
            <person name="Wollam A."/>
            <person name="Pepin K.H."/>
            <person name="Johnson M."/>
            <person name="Bhonagiri V."/>
            <person name="Nash W.E."/>
            <person name="Warren W."/>
            <person name="Chinwalla A."/>
            <person name="Mardis E.R."/>
            <person name="Wilson R.K."/>
        </authorList>
    </citation>
    <scope>NUCLEOTIDE SEQUENCE [LARGE SCALE GENOMIC DNA]</scope>
    <source>
        <strain evidence="2">ATCC 29256</strain>
    </source>
</reference>
<gene>
    <name evidence="2" type="ORF">NEISICOT_00942</name>
</gene>
<evidence type="ECO:0000313" key="2">
    <source>
        <dbReference type="EMBL" id="EET45315.1"/>
    </source>
</evidence>
<sequence length="119" mass="13804">MHPLNKQESAMLLRKSLIPALSAALILGFATQPADAAVHKHHKPHHTQTKAKQSKLHLVCKKYLDRRAAWYKSKGNKAELKENVKARKAFRQLPYKEQRIQCQAAYEAFDDFDHSKFRR</sequence>
<name>C6M351_NEISI</name>
<feature type="chain" id="PRO_5002967091" description="Tat pathway signal sequence domain protein" evidence="1">
    <location>
        <begin position="37"/>
        <end position="119"/>
    </location>
</feature>